<dbReference type="Gene3D" id="3.40.50.2300">
    <property type="match status" value="1"/>
</dbReference>
<dbReference type="InterPro" id="IPR050595">
    <property type="entry name" value="Bact_response_regulator"/>
</dbReference>
<dbReference type="SMART" id="SM00448">
    <property type="entry name" value="REC"/>
    <property type="match status" value="1"/>
</dbReference>
<dbReference type="SUPFAM" id="SSF52172">
    <property type="entry name" value="CheY-like"/>
    <property type="match status" value="1"/>
</dbReference>
<protein>
    <submittedName>
        <fullName evidence="4">Response regulator</fullName>
    </submittedName>
</protein>
<organism evidence="4 5">
    <name type="scientific">Candidatus Segetimicrobium genomatis</name>
    <dbReference type="NCBI Taxonomy" id="2569760"/>
    <lineage>
        <taxon>Bacteria</taxon>
        <taxon>Bacillati</taxon>
        <taxon>Candidatus Sysuimicrobiota</taxon>
        <taxon>Candidatus Sysuimicrobiia</taxon>
        <taxon>Candidatus Sysuimicrobiales</taxon>
        <taxon>Candidatus Segetimicrobiaceae</taxon>
        <taxon>Candidatus Segetimicrobium</taxon>
    </lineage>
</organism>
<dbReference type="GO" id="GO:0000160">
    <property type="term" value="P:phosphorelay signal transduction system"/>
    <property type="evidence" value="ECO:0007669"/>
    <property type="project" value="InterPro"/>
</dbReference>
<dbReference type="PANTHER" id="PTHR44591:SF3">
    <property type="entry name" value="RESPONSE REGULATORY DOMAIN-CONTAINING PROTEIN"/>
    <property type="match status" value="1"/>
</dbReference>
<dbReference type="AlphaFoldDB" id="A0A537KTG8"/>
<dbReference type="InterPro" id="IPR001789">
    <property type="entry name" value="Sig_transdc_resp-reg_receiver"/>
</dbReference>
<evidence type="ECO:0000313" key="5">
    <source>
        <dbReference type="Proteomes" id="UP000319353"/>
    </source>
</evidence>
<dbReference type="PROSITE" id="PS50110">
    <property type="entry name" value="RESPONSE_REGULATORY"/>
    <property type="match status" value="1"/>
</dbReference>
<evidence type="ECO:0000256" key="2">
    <source>
        <dbReference type="PROSITE-ProRule" id="PRU00169"/>
    </source>
</evidence>
<name>A0A537KTG8_9BACT</name>
<sequence length="139" mass="15184">MEFSKRVLIVDDEPSVVGVLQEFFARFRHGHAYVVVSASSAAEALDILLRGAFDLILLDMVIPGIGARWKQGLDLLKRIRDLGVKAPVLMMSGDWDARKEAEVLSAGAVGYLHKPFNLRDLDRSVALALGSGPRGPETK</sequence>
<feature type="modified residue" description="4-aspartylphosphate" evidence="2">
    <location>
        <position position="59"/>
    </location>
</feature>
<evidence type="ECO:0000259" key="3">
    <source>
        <dbReference type="PROSITE" id="PS50110"/>
    </source>
</evidence>
<dbReference type="Proteomes" id="UP000319353">
    <property type="component" value="Unassembled WGS sequence"/>
</dbReference>
<gene>
    <name evidence="4" type="ORF">E6H01_11620</name>
</gene>
<comment type="caution">
    <text evidence="4">The sequence shown here is derived from an EMBL/GenBank/DDBJ whole genome shotgun (WGS) entry which is preliminary data.</text>
</comment>
<accession>A0A537KTG8</accession>
<proteinExistence type="predicted"/>
<dbReference type="CDD" id="cd00156">
    <property type="entry name" value="REC"/>
    <property type="match status" value="1"/>
</dbReference>
<evidence type="ECO:0000313" key="4">
    <source>
        <dbReference type="EMBL" id="TMI99035.1"/>
    </source>
</evidence>
<dbReference type="InterPro" id="IPR011006">
    <property type="entry name" value="CheY-like_superfamily"/>
</dbReference>
<evidence type="ECO:0000256" key="1">
    <source>
        <dbReference type="ARBA" id="ARBA00022553"/>
    </source>
</evidence>
<reference evidence="4 5" key="1">
    <citation type="journal article" date="2019" name="Nat. Microbiol.">
        <title>Mediterranean grassland soil C-N compound turnover is dependent on rainfall and depth, and is mediated by genomically divergent microorganisms.</title>
        <authorList>
            <person name="Diamond S."/>
            <person name="Andeer P.F."/>
            <person name="Li Z."/>
            <person name="Crits-Christoph A."/>
            <person name="Burstein D."/>
            <person name="Anantharaman K."/>
            <person name="Lane K.R."/>
            <person name="Thomas B.C."/>
            <person name="Pan C."/>
            <person name="Northen T.R."/>
            <person name="Banfield J.F."/>
        </authorList>
    </citation>
    <scope>NUCLEOTIDE SEQUENCE [LARGE SCALE GENOMIC DNA]</scope>
    <source>
        <strain evidence="4">NP_4</strain>
    </source>
</reference>
<feature type="domain" description="Response regulatory" evidence="3">
    <location>
        <begin position="6"/>
        <end position="129"/>
    </location>
</feature>
<dbReference type="PANTHER" id="PTHR44591">
    <property type="entry name" value="STRESS RESPONSE REGULATOR PROTEIN 1"/>
    <property type="match status" value="1"/>
</dbReference>
<dbReference type="EMBL" id="VBAL01000146">
    <property type="protein sequence ID" value="TMI99035.1"/>
    <property type="molecule type" value="Genomic_DNA"/>
</dbReference>
<keyword evidence="1 2" id="KW-0597">Phosphoprotein</keyword>
<dbReference type="Pfam" id="PF00072">
    <property type="entry name" value="Response_reg"/>
    <property type="match status" value="1"/>
</dbReference>